<dbReference type="GeneID" id="18817912"/>
<protein>
    <submittedName>
        <fullName evidence="2">Uncharacterized protein</fullName>
    </submittedName>
</protein>
<reference evidence="2" key="1">
    <citation type="submission" date="2011-04" db="EMBL/GenBank/DDBJ databases">
        <title>Evolution of plant cell wall degrading machinery underlies the functional diversity of forest fungi.</title>
        <authorList>
            <consortium name="US DOE Joint Genome Institute (JGI-PGF)"/>
            <person name="Eastwood D.C."/>
            <person name="Floudas D."/>
            <person name="Binder M."/>
            <person name="Majcherczyk A."/>
            <person name="Schneider P."/>
            <person name="Aerts A."/>
            <person name="Asiegbu F.O."/>
            <person name="Baker S.E."/>
            <person name="Barry K."/>
            <person name="Bendiksby M."/>
            <person name="Blumentritt M."/>
            <person name="Coutinho P.M."/>
            <person name="Cullen D."/>
            <person name="Cullen D."/>
            <person name="Gathman A."/>
            <person name="Goodell B."/>
            <person name="Henrissat B."/>
            <person name="Ihrmark K."/>
            <person name="Kauserud H."/>
            <person name="Kohler A."/>
            <person name="LaButti K."/>
            <person name="Lapidus A."/>
            <person name="Lavin J.L."/>
            <person name="Lee Y.-H."/>
            <person name="Lindquist E."/>
            <person name="Lilly W."/>
            <person name="Lucas S."/>
            <person name="Morin E."/>
            <person name="Murat C."/>
            <person name="Oguiza J.A."/>
            <person name="Park J."/>
            <person name="Pisabarro A.G."/>
            <person name="Riley R."/>
            <person name="Rosling A."/>
            <person name="Salamov A."/>
            <person name="Schmidt O."/>
            <person name="Schmutz J."/>
            <person name="Skrede I."/>
            <person name="Stenlid J."/>
            <person name="Wiebenga A."/>
            <person name="Xie X."/>
            <person name="Kues U."/>
            <person name="Hibbett D.S."/>
            <person name="Hoffmeister D."/>
            <person name="Hogberg N."/>
            <person name="Martin F."/>
            <person name="Grigoriev I.V."/>
            <person name="Watkinson S.C."/>
        </authorList>
    </citation>
    <scope>NUCLEOTIDE SEQUENCE</scope>
    <source>
        <strain evidence="2">S7.9</strain>
    </source>
</reference>
<dbReference type="HOGENOM" id="CLU_2321798_0_0_1"/>
<dbReference type="KEGG" id="sla:SERLADRAFT_459530"/>
<accession>F8NKI1</accession>
<proteinExistence type="predicted"/>
<dbReference type="Proteomes" id="UP000008064">
    <property type="component" value="Unassembled WGS sequence"/>
</dbReference>
<gene>
    <name evidence="2" type="ORF">SERLADRAFT_459530</name>
</gene>
<name>F8NKI1_SERL9</name>
<sequence length="99" mass="10999">MEADIDTDGDGFDEEDSSGIYEEYTTCDNDEDRAEESLKPSGSSQALVRCGPTGPRGRLPLAPSPIDSILKDESVLEGEKVVREWKRLTNETHKTEREP</sequence>
<dbReference type="AlphaFoldDB" id="F8NKI1"/>
<organism>
    <name type="scientific">Serpula lacrymans var. lacrymans (strain S7.9)</name>
    <name type="common">Dry rot fungus</name>
    <dbReference type="NCBI Taxonomy" id="578457"/>
    <lineage>
        <taxon>Eukaryota</taxon>
        <taxon>Fungi</taxon>
        <taxon>Dikarya</taxon>
        <taxon>Basidiomycota</taxon>
        <taxon>Agaricomycotina</taxon>
        <taxon>Agaricomycetes</taxon>
        <taxon>Agaricomycetidae</taxon>
        <taxon>Boletales</taxon>
        <taxon>Coniophorineae</taxon>
        <taxon>Serpulaceae</taxon>
        <taxon>Serpula</taxon>
    </lineage>
</organism>
<dbReference type="EMBL" id="GL945430">
    <property type="protein sequence ID" value="EGO28758.1"/>
    <property type="molecule type" value="Genomic_DNA"/>
</dbReference>
<evidence type="ECO:0000256" key="1">
    <source>
        <dbReference type="SAM" id="MobiDB-lite"/>
    </source>
</evidence>
<evidence type="ECO:0000313" key="2">
    <source>
        <dbReference type="EMBL" id="EGO28758.1"/>
    </source>
</evidence>
<dbReference type="RefSeq" id="XP_007314957.1">
    <property type="nucleotide sequence ID" value="XM_007314895.1"/>
</dbReference>
<feature type="compositionally biased region" description="Acidic residues" evidence="1">
    <location>
        <begin position="1"/>
        <end position="17"/>
    </location>
</feature>
<feature type="region of interest" description="Disordered" evidence="1">
    <location>
        <begin position="1"/>
        <end position="65"/>
    </location>
</feature>